<sequence length="49" mass="5449">VIAQNPIGHDHAFGSWVPEYKPQLWNGGSILDDGTYLVVTDGVRELKRV</sequence>
<reference evidence="1" key="1">
    <citation type="journal article" date="2014" name="Front. Microbiol.">
        <title>High frequency of phylogenetically diverse reductive dehalogenase-homologous genes in deep subseafloor sedimentary metagenomes.</title>
        <authorList>
            <person name="Kawai M."/>
            <person name="Futagami T."/>
            <person name="Toyoda A."/>
            <person name="Takaki Y."/>
            <person name="Nishi S."/>
            <person name="Hori S."/>
            <person name="Arai W."/>
            <person name="Tsubouchi T."/>
            <person name="Morono Y."/>
            <person name="Uchiyama I."/>
            <person name="Ito T."/>
            <person name="Fujiyama A."/>
            <person name="Inagaki F."/>
            <person name="Takami H."/>
        </authorList>
    </citation>
    <scope>NUCLEOTIDE SEQUENCE</scope>
    <source>
        <strain evidence="1">Expedition CK06-06</strain>
    </source>
</reference>
<organism evidence="1">
    <name type="scientific">marine sediment metagenome</name>
    <dbReference type="NCBI Taxonomy" id="412755"/>
    <lineage>
        <taxon>unclassified sequences</taxon>
        <taxon>metagenomes</taxon>
        <taxon>ecological metagenomes</taxon>
    </lineage>
</organism>
<protein>
    <submittedName>
        <fullName evidence="1">Uncharacterized protein</fullName>
    </submittedName>
</protein>
<evidence type="ECO:0000313" key="1">
    <source>
        <dbReference type="EMBL" id="GAG75513.1"/>
    </source>
</evidence>
<comment type="caution">
    <text evidence="1">The sequence shown here is derived from an EMBL/GenBank/DDBJ whole genome shotgun (WGS) entry which is preliminary data.</text>
</comment>
<name>X1ATC4_9ZZZZ</name>
<feature type="non-terminal residue" evidence="1">
    <location>
        <position position="1"/>
    </location>
</feature>
<proteinExistence type="predicted"/>
<accession>X1ATC4</accession>
<dbReference type="EMBL" id="BART01018514">
    <property type="protein sequence ID" value="GAG75513.1"/>
    <property type="molecule type" value="Genomic_DNA"/>
</dbReference>
<gene>
    <name evidence="1" type="ORF">S01H4_34929</name>
</gene>
<dbReference type="AlphaFoldDB" id="X1ATC4"/>